<dbReference type="Proteomes" id="UP001497516">
    <property type="component" value="Chromosome 5"/>
</dbReference>
<dbReference type="AlphaFoldDB" id="A0AAV2ENY5"/>
<evidence type="ECO:0000313" key="3">
    <source>
        <dbReference type="Proteomes" id="UP001497516"/>
    </source>
</evidence>
<proteinExistence type="predicted"/>
<evidence type="ECO:0000313" key="2">
    <source>
        <dbReference type="EMBL" id="CAL1387708.1"/>
    </source>
</evidence>
<dbReference type="EMBL" id="OZ034818">
    <property type="protein sequence ID" value="CAL1387708.1"/>
    <property type="molecule type" value="Genomic_DNA"/>
</dbReference>
<evidence type="ECO:0000256" key="1">
    <source>
        <dbReference type="SAM" id="MobiDB-lite"/>
    </source>
</evidence>
<organism evidence="2 3">
    <name type="scientific">Linum trigynum</name>
    <dbReference type="NCBI Taxonomy" id="586398"/>
    <lineage>
        <taxon>Eukaryota</taxon>
        <taxon>Viridiplantae</taxon>
        <taxon>Streptophyta</taxon>
        <taxon>Embryophyta</taxon>
        <taxon>Tracheophyta</taxon>
        <taxon>Spermatophyta</taxon>
        <taxon>Magnoliopsida</taxon>
        <taxon>eudicotyledons</taxon>
        <taxon>Gunneridae</taxon>
        <taxon>Pentapetalae</taxon>
        <taxon>rosids</taxon>
        <taxon>fabids</taxon>
        <taxon>Malpighiales</taxon>
        <taxon>Linaceae</taxon>
        <taxon>Linum</taxon>
    </lineage>
</organism>
<reference evidence="2 3" key="1">
    <citation type="submission" date="2024-04" db="EMBL/GenBank/DDBJ databases">
        <authorList>
            <person name="Fracassetti M."/>
        </authorList>
    </citation>
    <scope>NUCLEOTIDE SEQUENCE [LARGE SCALE GENOMIC DNA]</scope>
</reference>
<protein>
    <submittedName>
        <fullName evidence="2">Uncharacterized protein</fullName>
    </submittedName>
</protein>
<feature type="region of interest" description="Disordered" evidence="1">
    <location>
        <begin position="1"/>
        <end position="33"/>
    </location>
</feature>
<feature type="compositionally biased region" description="Low complexity" evidence="1">
    <location>
        <begin position="20"/>
        <end position="33"/>
    </location>
</feature>
<name>A0AAV2ENY5_9ROSI</name>
<keyword evidence="3" id="KW-1185">Reference proteome</keyword>
<sequence>MHTPRSPPGSSSRHLDLPTLPQSVQSPSPVAAQPPSLPLLVPIGYPSLCVELAWVWHLRTTQKESIEVARRKIARMNTMIDQLMRNLASQQ</sequence>
<gene>
    <name evidence="2" type="ORF">LTRI10_LOCUS28676</name>
</gene>
<accession>A0AAV2ENY5</accession>